<reference evidence="1" key="1">
    <citation type="submission" date="2021-10" db="EMBL/GenBank/DDBJ databases">
        <title>Tropical sea cucumber genome reveals ecological adaptation and Cuvierian tubules defense mechanism.</title>
        <authorList>
            <person name="Chen T."/>
        </authorList>
    </citation>
    <scope>NUCLEOTIDE SEQUENCE</scope>
    <source>
        <strain evidence="1">Nanhai2018</strain>
        <tissue evidence="1">Muscle</tissue>
    </source>
</reference>
<dbReference type="AlphaFoldDB" id="A0A9Q1H3U2"/>
<protein>
    <submittedName>
        <fullName evidence="1">Uncharacterized protein</fullName>
    </submittedName>
</protein>
<organism evidence="1 2">
    <name type="scientific">Holothuria leucospilota</name>
    <name type="common">Black long sea cucumber</name>
    <name type="synonym">Mertensiothuria leucospilota</name>
    <dbReference type="NCBI Taxonomy" id="206669"/>
    <lineage>
        <taxon>Eukaryota</taxon>
        <taxon>Metazoa</taxon>
        <taxon>Echinodermata</taxon>
        <taxon>Eleutherozoa</taxon>
        <taxon>Echinozoa</taxon>
        <taxon>Holothuroidea</taxon>
        <taxon>Aspidochirotacea</taxon>
        <taxon>Aspidochirotida</taxon>
        <taxon>Holothuriidae</taxon>
        <taxon>Holothuria</taxon>
    </lineage>
</organism>
<gene>
    <name evidence="1" type="ORF">HOLleu_27957</name>
</gene>
<evidence type="ECO:0000313" key="2">
    <source>
        <dbReference type="Proteomes" id="UP001152320"/>
    </source>
</evidence>
<comment type="caution">
    <text evidence="1">The sequence shown here is derived from an EMBL/GenBank/DDBJ whole genome shotgun (WGS) entry which is preliminary data.</text>
</comment>
<keyword evidence="2" id="KW-1185">Reference proteome</keyword>
<dbReference type="EMBL" id="JAIZAY010000013">
    <property type="protein sequence ID" value="KAJ8031276.1"/>
    <property type="molecule type" value="Genomic_DNA"/>
</dbReference>
<proteinExistence type="predicted"/>
<evidence type="ECO:0000313" key="1">
    <source>
        <dbReference type="EMBL" id="KAJ8031276.1"/>
    </source>
</evidence>
<accession>A0A9Q1H3U2</accession>
<sequence>MKCFERLIMKRLLSITEQCVDPMQFAYRAGGGGGGRCGADISAQSLFSSRQRQTVCDIYFYRLLQCIQHDCSTLTHCQINCLRCIPSYYPMDS</sequence>
<dbReference type="Proteomes" id="UP001152320">
    <property type="component" value="Chromosome 13"/>
</dbReference>
<name>A0A9Q1H3U2_HOLLE</name>